<accession>A0AAN6WFL2</accession>
<protein>
    <submittedName>
        <fullName evidence="1">Uncharacterized protein</fullName>
    </submittedName>
</protein>
<dbReference type="EMBL" id="MU866113">
    <property type="protein sequence ID" value="KAK4179607.1"/>
    <property type="molecule type" value="Genomic_DNA"/>
</dbReference>
<sequence length="93" mass="10549">MMMMMMVMHAGTVRTYSIPVWVICATLTNLSEAEQLNRVRSPRFSSILHSSLLFGPGLLHVSSILLLQSLRLQELLMSSAEEKTRGRGEFPQW</sequence>
<organism evidence="1 2">
    <name type="scientific">Triangularia setosa</name>
    <dbReference type="NCBI Taxonomy" id="2587417"/>
    <lineage>
        <taxon>Eukaryota</taxon>
        <taxon>Fungi</taxon>
        <taxon>Dikarya</taxon>
        <taxon>Ascomycota</taxon>
        <taxon>Pezizomycotina</taxon>
        <taxon>Sordariomycetes</taxon>
        <taxon>Sordariomycetidae</taxon>
        <taxon>Sordariales</taxon>
        <taxon>Podosporaceae</taxon>
        <taxon>Triangularia</taxon>
    </lineage>
</organism>
<proteinExistence type="predicted"/>
<reference evidence="1" key="2">
    <citation type="submission" date="2023-05" db="EMBL/GenBank/DDBJ databases">
        <authorList>
            <consortium name="Lawrence Berkeley National Laboratory"/>
            <person name="Steindorff A."/>
            <person name="Hensen N."/>
            <person name="Bonometti L."/>
            <person name="Westerberg I."/>
            <person name="Brannstrom I.O."/>
            <person name="Guillou S."/>
            <person name="Cros-Aarteil S."/>
            <person name="Calhoun S."/>
            <person name="Haridas S."/>
            <person name="Kuo A."/>
            <person name="Mondo S."/>
            <person name="Pangilinan J."/>
            <person name="Riley R."/>
            <person name="Labutti K."/>
            <person name="Andreopoulos B."/>
            <person name="Lipzen A."/>
            <person name="Chen C."/>
            <person name="Yanf M."/>
            <person name="Daum C."/>
            <person name="Ng V."/>
            <person name="Clum A."/>
            <person name="Ohm R."/>
            <person name="Martin F."/>
            <person name="Silar P."/>
            <person name="Natvig D."/>
            <person name="Lalanne C."/>
            <person name="Gautier V."/>
            <person name="Ament-Velasquez S.L."/>
            <person name="Kruys A."/>
            <person name="Hutchinson M.I."/>
            <person name="Powell A.J."/>
            <person name="Barry K."/>
            <person name="Miller A.N."/>
            <person name="Grigoriev I.V."/>
            <person name="Debuchy R."/>
            <person name="Gladieux P."/>
            <person name="Thoren M.H."/>
            <person name="Johannesson H."/>
        </authorList>
    </citation>
    <scope>NUCLEOTIDE SEQUENCE</scope>
    <source>
        <strain evidence="1">CBS 892.96</strain>
    </source>
</reference>
<evidence type="ECO:0000313" key="2">
    <source>
        <dbReference type="Proteomes" id="UP001302321"/>
    </source>
</evidence>
<reference evidence="1" key="1">
    <citation type="journal article" date="2023" name="Mol. Phylogenet. Evol.">
        <title>Genome-scale phylogeny and comparative genomics of the fungal order Sordariales.</title>
        <authorList>
            <person name="Hensen N."/>
            <person name="Bonometti L."/>
            <person name="Westerberg I."/>
            <person name="Brannstrom I.O."/>
            <person name="Guillou S."/>
            <person name="Cros-Aarteil S."/>
            <person name="Calhoun S."/>
            <person name="Haridas S."/>
            <person name="Kuo A."/>
            <person name="Mondo S."/>
            <person name="Pangilinan J."/>
            <person name="Riley R."/>
            <person name="LaButti K."/>
            <person name="Andreopoulos B."/>
            <person name="Lipzen A."/>
            <person name="Chen C."/>
            <person name="Yan M."/>
            <person name="Daum C."/>
            <person name="Ng V."/>
            <person name="Clum A."/>
            <person name="Steindorff A."/>
            <person name="Ohm R.A."/>
            <person name="Martin F."/>
            <person name="Silar P."/>
            <person name="Natvig D.O."/>
            <person name="Lalanne C."/>
            <person name="Gautier V."/>
            <person name="Ament-Velasquez S.L."/>
            <person name="Kruys A."/>
            <person name="Hutchinson M.I."/>
            <person name="Powell A.J."/>
            <person name="Barry K."/>
            <person name="Miller A.N."/>
            <person name="Grigoriev I.V."/>
            <person name="Debuchy R."/>
            <person name="Gladieux P."/>
            <person name="Hiltunen Thoren M."/>
            <person name="Johannesson H."/>
        </authorList>
    </citation>
    <scope>NUCLEOTIDE SEQUENCE</scope>
    <source>
        <strain evidence="1">CBS 892.96</strain>
    </source>
</reference>
<keyword evidence="2" id="KW-1185">Reference proteome</keyword>
<comment type="caution">
    <text evidence="1">The sequence shown here is derived from an EMBL/GenBank/DDBJ whole genome shotgun (WGS) entry which is preliminary data.</text>
</comment>
<dbReference type="Proteomes" id="UP001302321">
    <property type="component" value="Unassembled WGS sequence"/>
</dbReference>
<gene>
    <name evidence="1" type="ORF">QBC36DRAFT_322111</name>
</gene>
<dbReference type="AlphaFoldDB" id="A0AAN6WFL2"/>
<name>A0AAN6WFL2_9PEZI</name>
<evidence type="ECO:0000313" key="1">
    <source>
        <dbReference type="EMBL" id="KAK4179607.1"/>
    </source>
</evidence>